<gene>
    <name evidence="1" type="ORF">LEP1GSC116_0977</name>
</gene>
<dbReference type="EMBL" id="AHNZ02000082">
    <property type="protein sequence ID" value="EMO07185.1"/>
    <property type="molecule type" value="Genomic_DNA"/>
</dbReference>
<reference evidence="1 2" key="1">
    <citation type="submission" date="2013-01" db="EMBL/GenBank/DDBJ databases">
        <authorList>
            <person name="Harkins D.M."/>
            <person name="Durkin A.S."/>
            <person name="Brinkac L.M."/>
            <person name="Haft D.H."/>
            <person name="Selengut J.D."/>
            <person name="Sanka R."/>
            <person name="DePew J."/>
            <person name="Purushe J."/>
            <person name="Picardeau M."/>
            <person name="Werts C."/>
            <person name="Goarant C."/>
            <person name="Vinetz J.M."/>
            <person name="Sutton G.G."/>
            <person name="Nierman W.C."/>
            <person name="Fouts D.E."/>
        </authorList>
    </citation>
    <scope>NUCLEOTIDE SEQUENCE [LARGE SCALE GENOMIC DNA]</scope>
    <source>
        <strain evidence="1 2">Verdun HP</strain>
    </source>
</reference>
<sequence>MSWFLFKFNSCKFFNFPISLGRVLNQLALKSKVRTFKGF</sequence>
<protein>
    <submittedName>
        <fullName evidence="1">Uncharacterized protein</fullName>
    </submittedName>
</protein>
<accession>M6RHZ8</accession>
<name>M6RHZ8_LEPIR</name>
<organism evidence="1 2">
    <name type="scientific">Leptospira interrogans serovar Icterohaemorrhagiae str. Verdun HP</name>
    <dbReference type="NCBI Taxonomy" id="1049910"/>
    <lineage>
        <taxon>Bacteria</taxon>
        <taxon>Pseudomonadati</taxon>
        <taxon>Spirochaetota</taxon>
        <taxon>Spirochaetia</taxon>
        <taxon>Leptospirales</taxon>
        <taxon>Leptospiraceae</taxon>
        <taxon>Leptospira</taxon>
    </lineage>
</organism>
<evidence type="ECO:0000313" key="2">
    <source>
        <dbReference type="Proteomes" id="UP000012092"/>
    </source>
</evidence>
<comment type="caution">
    <text evidence="1">The sequence shown here is derived from an EMBL/GenBank/DDBJ whole genome shotgun (WGS) entry which is preliminary data.</text>
</comment>
<proteinExistence type="predicted"/>
<dbReference type="Proteomes" id="UP000012092">
    <property type="component" value="Unassembled WGS sequence"/>
</dbReference>
<evidence type="ECO:0000313" key="1">
    <source>
        <dbReference type="EMBL" id="EMO07185.1"/>
    </source>
</evidence>
<dbReference type="AlphaFoldDB" id="M6RHZ8"/>